<dbReference type="EMBL" id="NPDY01000004">
    <property type="protein sequence ID" value="PJZ70387.1"/>
    <property type="molecule type" value="Genomic_DNA"/>
</dbReference>
<evidence type="ECO:0000313" key="8">
    <source>
        <dbReference type="Proteomes" id="UP000231990"/>
    </source>
</evidence>
<comment type="similarity">
    <text evidence="1">Belongs to the pseudouridine synthase RluA family.</text>
</comment>
<dbReference type="Pfam" id="PF01479">
    <property type="entry name" value="S4"/>
    <property type="match status" value="1"/>
</dbReference>
<dbReference type="Proteomes" id="UP000231990">
    <property type="component" value="Unassembled WGS sequence"/>
</dbReference>
<evidence type="ECO:0000256" key="2">
    <source>
        <dbReference type="ARBA" id="ARBA00023235"/>
    </source>
</evidence>
<dbReference type="PROSITE" id="PS01129">
    <property type="entry name" value="PSI_RLU"/>
    <property type="match status" value="1"/>
</dbReference>
<evidence type="ECO:0000313" key="6">
    <source>
        <dbReference type="EMBL" id="PJZ72930.1"/>
    </source>
</evidence>
<organism evidence="6 8">
    <name type="scientific">Leptospira perolatii</name>
    <dbReference type="NCBI Taxonomy" id="2023191"/>
    <lineage>
        <taxon>Bacteria</taxon>
        <taxon>Pseudomonadati</taxon>
        <taxon>Spirochaetota</taxon>
        <taxon>Spirochaetia</taxon>
        <taxon>Leptospirales</taxon>
        <taxon>Leptospiraceae</taxon>
        <taxon>Leptospira</taxon>
    </lineage>
</organism>
<dbReference type="InterPro" id="IPR020103">
    <property type="entry name" value="PsdUridine_synth_cat_dom_sf"/>
</dbReference>
<evidence type="ECO:0000259" key="4">
    <source>
        <dbReference type="SMART" id="SM00363"/>
    </source>
</evidence>
<dbReference type="PROSITE" id="PS50889">
    <property type="entry name" value="S4"/>
    <property type="match status" value="1"/>
</dbReference>
<dbReference type="EMBL" id="NPDZ01000007">
    <property type="protein sequence ID" value="PJZ72930.1"/>
    <property type="molecule type" value="Genomic_DNA"/>
</dbReference>
<evidence type="ECO:0000313" key="7">
    <source>
        <dbReference type="Proteomes" id="UP000231962"/>
    </source>
</evidence>
<dbReference type="SMART" id="SM00363">
    <property type="entry name" value="S4"/>
    <property type="match status" value="1"/>
</dbReference>
<proteinExistence type="inferred from homology"/>
<evidence type="ECO:0000256" key="3">
    <source>
        <dbReference type="PROSITE-ProRule" id="PRU00182"/>
    </source>
</evidence>
<dbReference type="OrthoDB" id="305739at2"/>
<comment type="caution">
    <text evidence="6">The sequence shown here is derived from an EMBL/GenBank/DDBJ whole genome shotgun (WGS) entry which is preliminary data.</text>
</comment>
<evidence type="ECO:0000256" key="1">
    <source>
        <dbReference type="ARBA" id="ARBA00010876"/>
    </source>
</evidence>
<dbReference type="InterPro" id="IPR006224">
    <property type="entry name" value="PsdUridine_synth_RluA-like_CS"/>
</dbReference>
<dbReference type="InterPro" id="IPR036986">
    <property type="entry name" value="S4_RNA-bd_sf"/>
</dbReference>
<dbReference type="InterPro" id="IPR006145">
    <property type="entry name" value="PsdUridine_synth_RsuA/RluA"/>
</dbReference>
<evidence type="ECO:0000313" key="5">
    <source>
        <dbReference type="EMBL" id="PJZ70387.1"/>
    </source>
</evidence>
<dbReference type="Gene3D" id="3.30.2350.10">
    <property type="entry name" value="Pseudouridine synthase"/>
    <property type="match status" value="1"/>
</dbReference>
<dbReference type="InterPro" id="IPR050188">
    <property type="entry name" value="RluA_PseudoU_synthase"/>
</dbReference>
<keyword evidence="2" id="KW-0413">Isomerase</keyword>
<protein>
    <submittedName>
        <fullName evidence="6">Pseudouridylate synthase</fullName>
    </submittedName>
</protein>
<dbReference type="SUPFAM" id="SSF55120">
    <property type="entry name" value="Pseudouridine synthase"/>
    <property type="match status" value="1"/>
</dbReference>
<gene>
    <name evidence="5" type="ORF">CH360_06880</name>
    <name evidence="6" type="ORF">CH373_12090</name>
</gene>
<keyword evidence="7" id="KW-1185">Reference proteome</keyword>
<dbReference type="Gene3D" id="3.10.290.10">
    <property type="entry name" value="RNA-binding S4 domain"/>
    <property type="match status" value="1"/>
</dbReference>
<feature type="domain" description="RNA-binding S4" evidence="4">
    <location>
        <begin position="9"/>
        <end position="66"/>
    </location>
</feature>
<dbReference type="GO" id="GO:0003723">
    <property type="term" value="F:RNA binding"/>
    <property type="evidence" value="ECO:0007669"/>
    <property type="project" value="UniProtKB-KW"/>
</dbReference>
<dbReference type="Proteomes" id="UP000231962">
    <property type="component" value="Unassembled WGS sequence"/>
</dbReference>
<dbReference type="GO" id="GO:0120159">
    <property type="term" value="F:rRNA pseudouridine synthase activity"/>
    <property type="evidence" value="ECO:0007669"/>
    <property type="project" value="UniProtKB-ARBA"/>
</dbReference>
<dbReference type="SUPFAM" id="SSF55174">
    <property type="entry name" value="Alpha-L RNA-binding motif"/>
    <property type="match status" value="1"/>
</dbReference>
<dbReference type="InterPro" id="IPR002942">
    <property type="entry name" value="S4_RNA-bd"/>
</dbReference>
<dbReference type="GO" id="GO:0000455">
    <property type="term" value="P:enzyme-directed rRNA pseudouridine synthesis"/>
    <property type="evidence" value="ECO:0007669"/>
    <property type="project" value="TreeGrafter"/>
</dbReference>
<accession>A0A2M9ZLG0</accession>
<dbReference type="CDD" id="cd00165">
    <property type="entry name" value="S4"/>
    <property type="match status" value="1"/>
</dbReference>
<sequence>MVKKEEAGVRLDQFLASRFTYYSRSGWKKIIDQNKISVDQKIEKASCLVKEGDIVEYYSEISEEPPVRSDFILIYENPEFFAIDKPGDLPVHASGRYRKNNLVDLLATISDRPYLVNRLDRETSGIVLFGKNPKISSELSDYFANRKVKKIYLALVWGEFPISFRSYGFIGPDPSSSVRKKRKFYSASDPNLEMEKVGRSNGEWETCETKFRRIKTGIHQGKIYSKVLCLPKTGRLHQIRATLYSSGYPLLGDKLYGVDDRIFLEFIEGKNPDLFESLGMERQALHSLGLSFSHKGNRIRIRSNPPSDFPI</sequence>
<dbReference type="AlphaFoldDB" id="A0A2M9ZLG0"/>
<dbReference type="PANTHER" id="PTHR21600:SF44">
    <property type="entry name" value="RIBOSOMAL LARGE SUBUNIT PSEUDOURIDINE SYNTHASE D"/>
    <property type="match status" value="1"/>
</dbReference>
<name>A0A2M9ZLG0_9LEPT</name>
<dbReference type="CDD" id="cd02869">
    <property type="entry name" value="PseudoU_synth_RluA_like"/>
    <property type="match status" value="1"/>
</dbReference>
<reference evidence="7 8" key="1">
    <citation type="submission" date="2017-07" db="EMBL/GenBank/DDBJ databases">
        <title>Leptospira spp. isolated from tropical soils.</title>
        <authorList>
            <person name="Thibeaux R."/>
            <person name="Iraola G."/>
            <person name="Ferres I."/>
            <person name="Bierque E."/>
            <person name="Girault D."/>
            <person name="Soupe-Gilbert M.-E."/>
            <person name="Picardeau M."/>
            <person name="Goarant C."/>
        </authorList>
    </citation>
    <scope>NUCLEOTIDE SEQUENCE [LARGE SCALE GENOMIC DNA]</scope>
    <source>
        <strain evidence="6 8">FH1-B-B1</strain>
        <strain evidence="5 7">FH1-B-C1</strain>
    </source>
</reference>
<dbReference type="Pfam" id="PF00849">
    <property type="entry name" value="PseudoU_synth_2"/>
    <property type="match status" value="1"/>
</dbReference>
<dbReference type="PANTHER" id="PTHR21600">
    <property type="entry name" value="MITOCHONDRIAL RNA PSEUDOURIDINE SYNTHASE"/>
    <property type="match status" value="1"/>
</dbReference>
<keyword evidence="3" id="KW-0694">RNA-binding</keyword>